<dbReference type="InterPro" id="IPR001881">
    <property type="entry name" value="EGF-like_Ca-bd_dom"/>
</dbReference>
<dbReference type="PROSITE" id="PS00022">
    <property type="entry name" value="EGF_1"/>
    <property type="match status" value="1"/>
</dbReference>
<dbReference type="EMBL" id="CAJFCJ010000007">
    <property type="protein sequence ID" value="CAD5117152.1"/>
    <property type="molecule type" value="Genomic_DNA"/>
</dbReference>
<dbReference type="FunFam" id="2.10.25.10:FF:000014">
    <property type="entry name" value="Latent-transforming growth factor beta-binding protein 3"/>
    <property type="match status" value="1"/>
</dbReference>
<dbReference type="SUPFAM" id="SSF49899">
    <property type="entry name" value="Concanavalin A-like lectins/glucanases"/>
    <property type="match status" value="1"/>
</dbReference>
<feature type="domain" description="EGF-like" evidence="10">
    <location>
        <begin position="281"/>
        <end position="319"/>
    </location>
</feature>
<dbReference type="AlphaFoldDB" id="A0A7I8VLH9"/>
<comment type="subcellular location">
    <subcellularLocation>
        <location evidence="1">Secreted</location>
    </subcellularLocation>
</comment>
<evidence type="ECO:0000256" key="1">
    <source>
        <dbReference type="ARBA" id="ARBA00004613"/>
    </source>
</evidence>
<dbReference type="InterPro" id="IPR026823">
    <property type="entry name" value="cEGF"/>
</dbReference>
<dbReference type="SMART" id="SM00179">
    <property type="entry name" value="EGF_CA"/>
    <property type="match status" value="5"/>
</dbReference>
<evidence type="ECO:0000259" key="10">
    <source>
        <dbReference type="PROSITE" id="PS50026"/>
    </source>
</evidence>
<dbReference type="InterPro" id="IPR051586">
    <property type="entry name" value="PKC-binding_NELL"/>
</dbReference>
<keyword evidence="12" id="KW-1185">Reference proteome</keyword>
<dbReference type="SUPFAM" id="SSF57603">
    <property type="entry name" value="FnI-like domain"/>
    <property type="match status" value="1"/>
</dbReference>
<dbReference type="CDD" id="cd00054">
    <property type="entry name" value="EGF_CA"/>
    <property type="match status" value="3"/>
</dbReference>
<dbReference type="InterPro" id="IPR013320">
    <property type="entry name" value="ConA-like_dom_sf"/>
</dbReference>
<dbReference type="Gene3D" id="2.60.120.200">
    <property type="match status" value="1"/>
</dbReference>
<dbReference type="Pfam" id="PF12662">
    <property type="entry name" value="cEGF"/>
    <property type="match status" value="1"/>
</dbReference>
<reference evidence="11 12" key="1">
    <citation type="submission" date="2020-08" db="EMBL/GenBank/DDBJ databases">
        <authorList>
            <person name="Hejnol A."/>
        </authorList>
    </citation>
    <scope>NUCLEOTIDE SEQUENCE [LARGE SCALE GENOMIC DNA]</scope>
</reference>
<evidence type="ECO:0000256" key="4">
    <source>
        <dbReference type="ARBA" id="ARBA00022729"/>
    </source>
</evidence>
<evidence type="ECO:0000256" key="5">
    <source>
        <dbReference type="ARBA" id="ARBA00022737"/>
    </source>
</evidence>
<dbReference type="Pfam" id="PF07645">
    <property type="entry name" value="EGF_CA"/>
    <property type="match status" value="2"/>
</dbReference>
<dbReference type="InterPro" id="IPR000152">
    <property type="entry name" value="EGF-type_Asp/Asn_hydroxyl_site"/>
</dbReference>
<dbReference type="Proteomes" id="UP000549394">
    <property type="component" value="Unassembled WGS sequence"/>
</dbReference>
<feature type="domain" description="EGF-like" evidence="10">
    <location>
        <begin position="428"/>
        <end position="466"/>
    </location>
</feature>
<evidence type="ECO:0000256" key="7">
    <source>
        <dbReference type="ARBA" id="ARBA00023180"/>
    </source>
</evidence>
<dbReference type="SUPFAM" id="SSF57196">
    <property type="entry name" value="EGF/Laminin"/>
    <property type="match status" value="3"/>
</dbReference>
<dbReference type="Gene3D" id="2.10.25.10">
    <property type="entry name" value="Laminin"/>
    <property type="match status" value="5"/>
</dbReference>
<dbReference type="SMART" id="SM00181">
    <property type="entry name" value="EGF"/>
    <property type="match status" value="5"/>
</dbReference>
<organism evidence="11 12">
    <name type="scientific">Dimorphilus gyrociliatus</name>
    <dbReference type="NCBI Taxonomy" id="2664684"/>
    <lineage>
        <taxon>Eukaryota</taxon>
        <taxon>Metazoa</taxon>
        <taxon>Spiralia</taxon>
        <taxon>Lophotrochozoa</taxon>
        <taxon>Annelida</taxon>
        <taxon>Polychaeta</taxon>
        <taxon>Polychaeta incertae sedis</taxon>
        <taxon>Dinophilidae</taxon>
        <taxon>Dimorphilus</taxon>
    </lineage>
</organism>
<evidence type="ECO:0000256" key="2">
    <source>
        <dbReference type="ARBA" id="ARBA00022525"/>
    </source>
</evidence>
<protein>
    <submittedName>
        <fullName evidence="11">DgyrCDS5957</fullName>
    </submittedName>
</protein>
<evidence type="ECO:0000256" key="6">
    <source>
        <dbReference type="ARBA" id="ARBA00023157"/>
    </source>
</evidence>
<keyword evidence="7" id="KW-0325">Glycoprotein</keyword>
<evidence type="ECO:0000313" key="12">
    <source>
        <dbReference type="Proteomes" id="UP000549394"/>
    </source>
</evidence>
<dbReference type="GO" id="GO:0005509">
    <property type="term" value="F:calcium ion binding"/>
    <property type="evidence" value="ECO:0007669"/>
    <property type="project" value="InterPro"/>
</dbReference>
<keyword evidence="6" id="KW-1015">Disulfide bond</keyword>
<evidence type="ECO:0000256" key="8">
    <source>
        <dbReference type="PROSITE-ProRule" id="PRU00076"/>
    </source>
</evidence>
<dbReference type="FunFam" id="2.10.25.10:FF:000038">
    <property type="entry name" value="Fibrillin 2"/>
    <property type="match status" value="1"/>
</dbReference>
<comment type="caution">
    <text evidence="11">The sequence shown here is derived from an EMBL/GenBank/DDBJ whole genome shotgun (WGS) entry which is preliminary data.</text>
</comment>
<dbReference type="PROSITE" id="PS50026">
    <property type="entry name" value="EGF_3"/>
    <property type="match status" value="3"/>
</dbReference>
<dbReference type="OrthoDB" id="6516201at2759"/>
<keyword evidence="3 8" id="KW-0245">EGF-like domain</keyword>
<dbReference type="PROSITE" id="PS01187">
    <property type="entry name" value="EGF_CA"/>
    <property type="match status" value="2"/>
</dbReference>
<dbReference type="PANTHER" id="PTHR24042">
    <property type="entry name" value="NEL HOMOLOG"/>
    <property type="match status" value="1"/>
</dbReference>
<dbReference type="PROSITE" id="PS01186">
    <property type="entry name" value="EGF_2"/>
    <property type="match status" value="2"/>
</dbReference>
<feature type="coiled-coil region" evidence="9">
    <location>
        <begin position="115"/>
        <end position="149"/>
    </location>
</feature>
<dbReference type="InterPro" id="IPR000742">
    <property type="entry name" value="EGF"/>
</dbReference>
<gene>
    <name evidence="11" type="ORF">DGYR_LOCUS5710</name>
</gene>
<keyword evidence="9" id="KW-0175">Coiled coil</keyword>
<comment type="caution">
    <text evidence="8">Lacks conserved residue(s) required for the propagation of feature annotation.</text>
</comment>
<feature type="domain" description="EGF-like" evidence="10">
    <location>
        <begin position="320"/>
        <end position="357"/>
    </location>
</feature>
<keyword evidence="2" id="KW-0964">Secreted</keyword>
<dbReference type="PROSITE" id="PS00010">
    <property type="entry name" value="ASX_HYDROXYL"/>
    <property type="match status" value="2"/>
</dbReference>
<evidence type="ECO:0000313" key="11">
    <source>
        <dbReference type="EMBL" id="CAD5117152.1"/>
    </source>
</evidence>
<accession>A0A7I8VLH9</accession>
<dbReference type="InterPro" id="IPR049883">
    <property type="entry name" value="NOTCH1_EGF-like"/>
</dbReference>
<dbReference type="PANTHER" id="PTHR24042:SF5">
    <property type="entry name" value="EGF-LIKE CALCIUM-BINDING DOMAIN-CONTAINING PROTEIN"/>
    <property type="match status" value="1"/>
</dbReference>
<dbReference type="GO" id="GO:0005615">
    <property type="term" value="C:extracellular space"/>
    <property type="evidence" value="ECO:0007669"/>
    <property type="project" value="TreeGrafter"/>
</dbReference>
<evidence type="ECO:0000256" key="3">
    <source>
        <dbReference type="ARBA" id="ARBA00022536"/>
    </source>
</evidence>
<keyword evidence="4" id="KW-0732">Signal</keyword>
<evidence type="ECO:0000256" key="9">
    <source>
        <dbReference type="SAM" id="Coils"/>
    </source>
</evidence>
<keyword evidence="5" id="KW-0677">Repeat</keyword>
<proteinExistence type="predicted"/>
<dbReference type="GO" id="GO:0008201">
    <property type="term" value="F:heparin binding"/>
    <property type="evidence" value="ECO:0007669"/>
    <property type="project" value="TreeGrafter"/>
</dbReference>
<dbReference type="InterPro" id="IPR018097">
    <property type="entry name" value="EGF_Ca-bd_CS"/>
</dbReference>
<sequence>MFRLEISGIKDEVRINIGGDLTEVLSYRLADGNLHRLALSFSPNHVEMRVNCSVVYRRPTSFSSLISIDNSNYPNLRVAQYFKGYLKEMIIVSGSNGYSIQCPNSNIPCPSCEQFHNLVELTKRMEQRIEELEKRLTSAESTLKWVKETESGKYCLHNGKQYRNLEKFHDKQCLGYECRNGFVKRLNLREVCPKLENCLYGTYRGPSDCCERCSKHCPVKSGFAHRFEGETWTTIRSNVCEKWECSNGMRISRTKREHCPVKLKCSNPVWVPNSCCRRYCKKDACKAAGCSRNAVCHIHLGEAQCKCKKGYRGDGRRCIDINECETYEKCPYPHSCLNIPGSYQCNCATGYDNRHGQCVDIRSCKEDSQCNSNAKCINKVCECLPGYDGDGRMCRPICTEDCRNGGLCVGWNTCKCKKGFNGRLCGKDIDECLQRSSICGKNSLCKNTFGSYECNCKIGFERQKSNKECVDIDECKTKSPCPFGTRCVNREGSFECKAEGSNFKGCMDEGLYHNHTDKWKREESCRTMTCINGTIQSRYDECQCGKDTRNCCKSQCSRKEKICLDEHGIRRPSRLEWKNNCKICQCFIFLFKYA</sequence>
<name>A0A7I8VLH9_9ANNE</name>